<accession>A0A518IW91</accession>
<gene>
    <name evidence="3" type="ORF">Mal33_33580</name>
</gene>
<proteinExistence type="predicted"/>
<name>A0A518IW91_9BACT</name>
<feature type="signal peptide" evidence="2">
    <location>
        <begin position="1"/>
        <end position="24"/>
    </location>
</feature>
<evidence type="ECO:0000256" key="2">
    <source>
        <dbReference type="SAM" id="SignalP"/>
    </source>
</evidence>
<keyword evidence="4" id="KW-1185">Reference proteome</keyword>
<sequence length="129" mass="14304" precursor="true">MFPKPQLSVFLILAILSVASGCHCFPSVRYRNPHAADYETACTCGRGDCLECRDREEKTKKVPWPQFHSVPTRPVFEGNPATQMVPYCEPQNEVVLPPLRPVPPPGAVETLAPPLEMQEETPPGTNYSV</sequence>
<dbReference type="EMBL" id="CP036318">
    <property type="protein sequence ID" value="QDV57353.1"/>
    <property type="molecule type" value="Genomic_DNA"/>
</dbReference>
<organism evidence="3 4">
    <name type="scientific">Rosistilla oblonga</name>
    <dbReference type="NCBI Taxonomy" id="2527990"/>
    <lineage>
        <taxon>Bacteria</taxon>
        <taxon>Pseudomonadati</taxon>
        <taxon>Planctomycetota</taxon>
        <taxon>Planctomycetia</taxon>
        <taxon>Pirellulales</taxon>
        <taxon>Pirellulaceae</taxon>
        <taxon>Rosistilla</taxon>
    </lineage>
</organism>
<feature type="region of interest" description="Disordered" evidence="1">
    <location>
        <begin position="98"/>
        <end position="129"/>
    </location>
</feature>
<dbReference type="PROSITE" id="PS51257">
    <property type="entry name" value="PROKAR_LIPOPROTEIN"/>
    <property type="match status" value="1"/>
</dbReference>
<protein>
    <submittedName>
        <fullName evidence="3">Uncharacterized protein</fullName>
    </submittedName>
</protein>
<evidence type="ECO:0000313" key="3">
    <source>
        <dbReference type="EMBL" id="QDV57353.1"/>
    </source>
</evidence>
<reference evidence="3 4" key="1">
    <citation type="submission" date="2019-02" db="EMBL/GenBank/DDBJ databases">
        <title>Deep-cultivation of Planctomycetes and their phenomic and genomic characterization uncovers novel biology.</title>
        <authorList>
            <person name="Wiegand S."/>
            <person name="Jogler M."/>
            <person name="Boedeker C."/>
            <person name="Pinto D."/>
            <person name="Vollmers J."/>
            <person name="Rivas-Marin E."/>
            <person name="Kohn T."/>
            <person name="Peeters S.H."/>
            <person name="Heuer A."/>
            <person name="Rast P."/>
            <person name="Oberbeckmann S."/>
            <person name="Bunk B."/>
            <person name="Jeske O."/>
            <person name="Meyerdierks A."/>
            <person name="Storesund J.E."/>
            <person name="Kallscheuer N."/>
            <person name="Luecker S."/>
            <person name="Lage O.M."/>
            <person name="Pohl T."/>
            <person name="Merkel B.J."/>
            <person name="Hornburger P."/>
            <person name="Mueller R.-W."/>
            <person name="Bruemmer F."/>
            <person name="Labrenz M."/>
            <person name="Spormann A.M."/>
            <person name="Op den Camp H."/>
            <person name="Overmann J."/>
            <person name="Amann R."/>
            <person name="Jetten M.S.M."/>
            <person name="Mascher T."/>
            <person name="Medema M.H."/>
            <person name="Devos D.P."/>
            <person name="Kaster A.-K."/>
            <person name="Ovreas L."/>
            <person name="Rohde M."/>
            <person name="Galperin M.Y."/>
            <person name="Jogler C."/>
        </authorList>
    </citation>
    <scope>NUCLEOTIDE SEQUENCE [LARGE SCALE GENOMIC DNA]</scope>
    <source>
        <strain evidence="3 4">Mal33</strain>
    </source>
</reference>
<feature type="chain" id="PRO_5021790272" evidence="2">
    <location>
        <begin position="25"/>
        <end position="129"/>
    </location>
</feature>
<dbReference type="Proteomes" id="UP000316770">
    <property type="component" value="Chromosome"/>
</dbReference>
<keyword evidence="2" id="KW-0732">Signal</keyword>
<evidence type="ECO:0000313" key="4">
    <source>
        <dbReference type="Proteomes" id="UP000316770"/>
    </source>
</evidence>
<evidence type="ECO:0000256" key="1">
    <source>
        <dbReference type="SAM" id="MobiDB-lite"/>
    </source>
</evidence>
<dbReference type="RefSeq" id="WP_145286677.1">
    <property type="nucleotide sequence ID" value="NZ_CP036318.1"/>
</dbReference>
<dbReference type="AlphaFoldDB" id="A0A518IW91"/>